<dbReference type="EMBL" id="DNZF01000217">
    <property type="protein sequence ID" value="HBK54262.1"/>
    <property type="molecule type" value="Genomic_DNA"/>
</dbReference>
<reference evidence="1 2" key="1">
    <citation type="journal article" date="2018" name="Nat. Biotechnol.">
        <title>A standardized bacterial taxonomy based on genome phylogeny substantially revises the tree of life.</title>
        <authorList>
            <person name="Parks D.H."/>
            <person name="Chuvochina M."/>
            <person name="Waite D.W."/>
            <person name="Rinke C."/>
            <person name="Skarshewski A."/>
            <person name="Chaumeil P.A."/>
            <person name="Hugenholtz P."/>
        </authorList>
    </citation>
    <scope>NUCLEOTIDE SEQUENCE [LARGE SCALE GENOMIC DNA]</scope>
    <source>
        <strain evidence="1">UBA10948</strain>
    </source>
</reference>
<dbReference type="RefSeq" id="WP_061214176.1">
    <property type="nucleotide sequence ID" value="NZ_DCDX01000134.1"/>
</dbReference>
<gene>
    <name evidence="1" type="ORF">DDZ44_10030</name>
</gene>
<dbReference type="AlphaFoldDB" id="A0A354Z1C4"/>
<evidence type="ECO:0000313" key="1">
    <source>
        <dbReference type="EMBL" id="HBK54262.1"/>
    </source>
</evidence>
<proteinExistence type="predicted"/>
<protein>
    <submittedName>
        <fullName evidence="1">Uncharacterized protein</fullName>
    </submittedName>
</protein>
<dbReference type="STRING" id="378794.GCA_001570625_01703"/>
<evidence type="ECO:0000313" key="2">
    <source>
        <dbReference type="Proteomes" id="UP000263273"/>
    </source>
</evidence>
<accession>A0A354Z1C4</accession>
<sequence length="231" mass="27212">MRGILRKLDQGQKLGEDEYHRLMEYIEELRDKSPESYGLFYERYALLLYQDYSTYLPRFVQGIDHLLNLLMEKPELLPKLKEHQLAMELFPPELHPYLQYSFTQPADSLSLSILFNFLDNNQELVNQLPAARKNEVVCKFEEGNPYKEVGLKTHFDRLSRYSFITRLQSYRYLSAAKAASDRIEFLAADRLGGIFTNREKSIYYFIFLSEADEIKARNACRLLNMVFYGGK</sequence>
<organism evidence="1 2">
    <name type="scientific">Syntrophomonas wolfei</name>
    <dbReference type="NCBI Taxonomy" id="863"/>
    <lineage>
        <taxon>Bacteria</taxon>
        <taxon>Bacillati</taxon>
        <taxon>Bacillota</taxon>
        <taxon>Clostridia</taxon>
        <taxon>Eubacteriales</taxon>
        <taxon>Syntrophomonadaceae</taxon>
        <taxon>Syntrophomonas</taxon>
    </lineage>
</organism>
<name>A0A354Z1C4_9FIRM</name>
<dbReference type="Proteomes" id="UP000263273">
    <property type="component" value="Unassembled WGS sequence"/>
</dbReference>
<comment type="caution">
    <text evidence="1">The sequence shown here is derived from an EMBL/GenBank/DDBJ whole genome shotgun (WGS) entry which is preliminary data.</text>
</comment>